<evidence type="ECO:0000256" key="6">
    <source>
        <dbReference type="ARBA" id="ARBA00022825"/>
    </source>
</evidence>
<keyword evidence="5 9" id="KW-0378">Hydrolase</keyword>
<dbReference type="SMART" id="SM00382">
    <property type="entry name" value="AAA"/>
    <property type="match status" value="1"/>
</dbReference>
<reference evidence="17 18" key="1">
    <citation type="journal article" date="2016" name="Nat. Commun.">
        <title>Thousands of microbial genomes shed light on interconnected biogeochemical processes in an aquifer system.</title>
        <authorList>
            <person name="Anantharaman K."/>
            <person name="Brown C.T."/>
            <person name="Hug L.A."/>
            <person name="Sharon I."/>
            <person name="Castelle C.J."/>
            <person name="Probst A.J."/>
            <person name="Thomas B.C."/>
            <person name="Singh A."/>
            <person name="Wilkins M.J."/>
            <person name="Karaoz U."/>
            <person name="Brodie E.L."/>
            <person name="Williams K.H."/>
            <person name="Hubbard S.S."/>
            <person name="Banfield J.F."/>
        </authorList>
    </citation>
    <scope>NUCLEOTIDE SEQUENCE [LARGE SCALE GENOMIC DNA]</scope>
</reference>
<comment type="induction">
    <text evidence="9">By heat shock.</text>
</comment>
<dbReference type="Gene3D" id="1.10.8.60">
    <property type="match status" value="1"/>
</dbReference>
<dbReference type="Pfam" id="PF00004">
    <property type="entry name" value="AAA"/>
    <property type="match status" value="1"/>
</dbReference>
<comment type="subunit">
    <text evidence="9 10">Homohexamer. Organized in a ring with a central cavity.</text>
</comment>
<comment type="subcellular location">
    <subcellularLocation>
        <location evidence="1 9 10">Cytoplasm</location>
    </subcellularLocation>
</comment>
<dbReference type="InterPro" id="IPR003593">
    <property type="entry name" value="AAA+_ATPase"/>
</dbReference>
<accession>A0A1F7RVA9</accession>
<evidence type="ECO:0000256" key="12">
    <source>
        <dbReference type="PIRSR" id="PIRSR001174-2"/>
    </source>
</evidence>
<dbReference type="InterPro" id="IPR003959">
    <property type="entry name" value="ATPase_AAA_core"/>
</dbReference>
<evidence type="ECO:0000256" key="5">
    <source>
        <dbReference type="ARBA" id="ARBA00022801"/>
    </source>
</evidence>
<dbReference type="AlphaFoldDB" id="A0A1F7RVA9"/>
<dbReference type="GO" id="GO:0004176">
    <property type="term" value="F:ATP-dependent peptidase activity"/>
    <property type="evidence" value="ECO:0007669"/>
    <property type="project" value="UniProtKB-UniRule"/>
</dbReference>
<keyword evidence="8 9" id="KW-0346">Stress response</keyword>
<evidence type="ECO:0000256" key="4">
    <source>
        <dbReference type="ARBA" id="ARBA00022741"/>
    </source>
</evidence>
<feature type="binding site" evidence="9 12">
    <location>
        <begin position="378"/>
        <end position="385"/>
    </location>
    <ligand>
        <name>ATP</name>
        <dbReference type="ChEBI" id="CHEBI:30616"/>
    </ligand>
</feature>
<dbReference type="FunFam" id="1.20.5.5270:FF:000002">
    <property type="entry name" value="Lon protease homolog"/>
    <property type="match status" value="1"/>
</dbReference>
<dbReference type="PIRSF" id="PIRSF001174">
    <property type="entry name" value="Lon_proteas"/>
    <property type="match status" value="1"/>
</dbReference>
<gene>
    <name evidence="9" type="primary">lon</name>
    <name evidence="17" type="ORF">A2149_01690</name>
</gene>
<dbReference type="GO" id="GO:0005524">
    <property type="term" value="F:ATP binding"/>
    <property type="evidence" value="ECO:0007669"/>
    <property type="project" value="UniProtKB-UniRule"/>
</dbReference>
<evidence type="ECO:0000256" key="11">
    <source>
        <dbReference type="PIRSR" id="PIRSR001174-1"/>
    </source>
</evidence>
<dbReference type="SUPFAM" id="SSF88697">
    <property type="entry name" value="PUA domain-like"/>
    <property type="match status" value="1"/>
</dbReference>
<protein>
    <recommendedName>
        <fullName evidence="9 10">Lon protease</fullName>
        <ecNumber evidence="9 10">3.4.21.53</ecNumber>
    </recommendedName>
    <alternativeName>
        <fullName evidence="9">ATP-dependent protease La</fullName>
    </alternativeName>
</protein>
<dbReference type="InterPro" id="IPR027543">
    <property type="entry name" value="Lon_bac"/>
</dbReference>
<evidence type="ECO:0000259" key="15">
    <source>
        <dbReference type="PROSITE" id="PS51786"/>
    </source>
</evidence>
<dbReference type="Gene3D" id="1.20.5.5270">
    <property type="match status" value="1"/>
</dbReference>
<dbReference type="InterPro" id="IPR003111">
    <property type="entry name" value="Lon_prtase_N"/>
</dbReference>
<dbReference type="Pfam" id="PF05362">
    <property type="entry name" value="Lon_C"/>
    <property type="match status" value="1"/>
</dbReference>
<evidence type="ECO:0000313" key="18">
    <source>
        <dbReference type="Proteomes" id="UP000178435"/>
    </source>
</evidence>
<dbReference type="GO" id="GO:0034605">
    <property type="term" value="P:cellular response to heat"/>
    <property type="evidence" value="ECO:0007669"/>
    <property type="project" value="UniProtKB-UniRule"/>
</dbReference>
<dbReference type="Gene3D" id="1.20.58.1480">
    <property type="match status" value="1"/>
</dbReference>
<organism evidence="17 18">
    <name type="scientific">Candidatus Schekmanbacteria bacterium RBG_16_38_11</name>
    <dbReference type="NCBI Taxonomy" id="1817880"/>
    <lineage>
        <taxon>Bacteria</taxon>
        <taxon>Candidatus Schekmaniibacteriota</taxon>
    </lineage>
</organism>
<dbReference type="GO" id="GO:0043565">
    <property type="term" value="F:sequence-specific DNA binding"/>
    <property type="evidence" value="ECO:0007669"/>
    <property type="project" value="UniProtKB-UniRule"/>
</dbReference>
<dbReference type="InterPro" id="IPR015947">
    <property type="entry name" value="PUA-like_sf"/>
</dbReference>
<dbReference type="Proteomes" id="UP000178435">
    <property type="component" value="Unassembled WGS sequence"/>
</dbReference>
<dbReference type="PROSITE" id="PS01046">
    <property type="entry name" value="LON_SER"/>
    <property type="match status" value="1"/>
</dbReference>
<feature type="active site" evidence="9 11">
    <location>
        <position position="701"/>
    </location>
</feature>
<dbReference type="Gene3D" id="3.40.50.300">
    <property type="entry name" value="P-loop containing nucleotide triphosphate hydrolases"/>
    <property type="match status" value="1"/>
</dbReference>
<dbReference type="PROSITE" id="PS51786">
    <property type="entry name" value="LON_PROTEOLYTIC"/>
    <property type="match status" value="1"/>
</dbReference>
<dbReference type="NCBIfam" id="TIGR00763">
    <property type="entry name" value="lon"/>
    <property type="match status" value="1"/>
</dbReference>
<dbReference type="EC" id="3.4.21.53" evidence="9 10"/>
<evidence type="ECO:0000256" key="2">
    <source>
        <dbReference type="ARBA" id="ARBA00022490"/>
    </source>
</evidence>
<dbReference type="InterPro" id="IPR054594">
    <property type="entry name" value="Lon_lid"/>
</dbReference>
<dbReference type="FunFam" id="3.40.50.300:FF:000382">
    <property type="entry name" value="Lon protease homolog 2, peroxisomal"/>
    <property type="match status" value="1"/>
</dbReference>
<name>A0A1F7RVA9_9BACT</name>
<dbReference type="SMART" id="SM00464">
    <property type="entry name" value="LON"/>
    <property type="match status" value="1"/>
</dbReference>
<dbReference type="InterPro" id="IPR004815">
    <property type="entry name" value="Lon_bac/euk-typ"/>
</dbReference>
<dbReference type="InterPro" id="IPR008268">
    <property type="entry name" value="Peptidase_S16_AS"/>
</dbReference>
<keyword evidence="3 9" id="KW-0645">Protease</keyword>
<feature type="active site" evidence="9 11">
    <location>
        <position position="744"/>
    </location>
</feature>
<sequence>MGSEDMKELKIFRKKEGTQKNSNKDDLLIPKELPILPLRNSVMFPHTVMPLVVGRDRSVKLIKEVINSHKIIGVIAQKDAKSEEPKMKDLFTYGTAAAIIKTSSLSDNSLSVIVQGIARIKIIELISDEPFYVAKVDVLEDENGKDVETEALLINLKDMAKRAISLSRTLPDELTVIVENISEPGKLTDLIASNLNISLEEKQGLLETLNIKERLKKVSVFLNKELQALELADKIHSDVVGNVTKAQREFYLREQLKAIKKELGEDGDETEEIRDLKERIQKAGMPKEVEDETFKELNRLSKMHPSSAEYTVSRTYLEWLVDLPWVTCTEDNMDLKNVRAVLDEDHYDLEKVKKRVIEYLAVRKLKPEKKGPILCFAGPPGVGKTSLGRSIARSLGRKFVRISLGGVRDEAEIRGHRRTYVGALPGRIIQGIKRTGSKNPVFMLDEIDKLGSDFRGDPSSALLEVLDPEQNFSFSDHYLNVPYDLSRVMFIATANVLESIPRVLLDRMEVLDLPGYTEEEKVMIAKKHIIPKQIEEHGLSKDNLGFTDDALKEIIRDYTREAGLRNLEREIATICRGVATDVAEGKLEKIETTPEKLSKYLGPKKFFSEIAERLSRPGIATGLAWTSTGGDIIFVEASKMSGKGNLILTGQLGDVMKESAQAALTYVRSQVKELNIPEGFYEKNDLHIHVPAGAIPKDGPSAGITIFTALVSLLTNKKVRSDIAMTGEITLRGMMLPVGGIKEKVLAARRAGIKRIILPKNNEKDLQEIPEEIKKDMEFNFISKMDDAVEIALEKQFEVIEPLEREEKKEAIPFCS</sequence>
<evidence type="ECO:0000256" key="10">
    <source>
        <dbReference type="PIRNR" id="PIRNR001174"/>
    </source>
</evidence>
<dbReference type="PRINTS" id="PR00830">
    <property type="entry name" value="ENDOLAPTASE"/>
</dbReference>
<keyword evidence="6 9" id="KW-0720">Serine protease</keyword>
<dbReference type="GO" id="GO:0016887">
    <property type="term" value="F:ATP hydrolysis activity"/>
    <property type="evidence" value="ECO:0007669"/>
    <property type="project" value="UniProtKB-UniRule"/>
</dbReference>
<dbReference type="GO" id="GO:0005737">
    <property type="term" value="C:cytoplasm"/>
    <property type="evidence" value="ECO:0007669"/>
    <property type="project" value="UniProtKB-SubCell"/>
</dbReference>
<dbReference type="InterPro" id="IPR046336">
    <property type="entry name" value="Lon_prtase_N_sf"/>
</dbReference>
<dbReference type="HAMAP" id="MF_01973">
    <property type="entry name" value="lon_bact"/>
    <property type="match status" value="1"/>
</dbReference>
<evidence type="ECO:0000259" key="16">
    <source>
        <dbReference type="PROSITE" id="PS51787"/>
    </source>
</evidence>
<feature type="domain" description="Lon proteolytic" evidence="15">
    <location>
        <begin position="614"/>
        <end position="795"/>
    </location>
</feature>
<evidence type="ECO:0000256" key="1">
    <source>
        <dbReference type="ARBA" id="ARBA00004496"/>
    </source>
</evidence>
<keyword evidence="2 9" id="KW-0963">Cytoplasm</keyword>
<dbReference type="SUPFAM" id="SSF54211">
    <property type="entry name" value="Ribosomal protein S5 domain 2-like"/>
    <property type="match status" value="1"/>
</dbReference>
<dbReference type="Pfam" id="PF22667">
    <property type="entry name" value="Lon_lid"/>
    <property type="match status" value="1"/>
</dbReference>
<dbReference type="PROSITE" id="PS51787">
    <property type="entry name" value="LON_N"/>
    <property type="match status" value="1"/>
</dbReference>
<dbReference type="Pfam" id="PF02190">
    <property type="entry name" value="LON_substr_bdg"/>
    <property type="match status" value="1"/>
</dbReference>
<evidence type="ECO:0000313" key="17">
    <source>
        <dbReference type="EMBL" id="OGL44827.1"/>
    </source>
</evidence>
<evidence type="ECO:0000256" key="9">
    <source>
        <dbReference type="HAMAP-Rule" id="MF_01973"/>
    </source>
</evidence>
<evidence type="ECO:0000256" key="3">
    <source>
        <dbReference type="ARBA" id="ARBA00022670"/>
    </source>
</evidence>
<evidence type="ECO:0000256" key="7">
    <source>
        <dbReference type="ARBA" id="ARBA00022840"/>
    </source>
</evidence>
<comment type="function">
    <text evidence="9">ATP-dependent serine protease that mediates the selective degradation of mutant and abnormal proteins as well as certain short-lived regulatory proteins. Required for cellular homeostasis and for survival from DNA damage and developmental changes induced by stress. Degrades polypeptides processively to yield small peptide fragments that are 5 to 10 amino acids long. Binds to DNA in a double-stranded, site-specific manner.</text>
</comment>
<dbReference type="InterPro" id="IPR014721">
    <property type="entry name" value="Ribsml_uS5_D2-typ_fold_subgr"/>
</dbReference>
<proteinExistence type="evidence at transcript level"/>
<comment type="similarity">
    <text evidence="9 10 13 14">Belongs to the peptidase S16 family.</text>
</comment>
<comment type="caution">
    <text evidence="17">The sequence shown here is derived from an EMBL/GenBank/DDBJ whole genome shotgun (WGS) entry which is preliminary data.</text>
</comment>
<evidence type="ECO:0000256" key="8">
    <source>
        <dbReference type="ARBA" id="ARBA00023016"/>
    </source>
</evidence>
<comment type="catalytic activity">
    <reaction evidence="9 10 13">
        <text>Hydrolysis of proteins in presence of ATP.</text>
        <dbReference type="EC" id="3.4.21.53"/>
    </reaction>
</comment>
<dbReference type="EMBL" id="MGDF01000122">
    <property type="protein sequence ID" value="OGL44827.1"/>
    <property type="molecule type" value="Genomic_DNA"/>
</dbReference>
<dbReference type="CDD" id="cd19500">
    <property type="entry name" value="RecA-like_Lon"/>
    <property type="match status" value="1"/>
</dbReference>
<keyword evidence="7 9" id="KW-0067">ATP-binding</keyword>
<dbReference type="PANTHER" id="PTHR10046">
    <property type="entry name" value="ATP DEPENDENT LON PROTEASE FAMILY MEMBER"/>
    <property type="match status" value="1"/>
</dbReference>
<evidence type="ECO:0000256" key="13">
    <source>
        <dbReference type="PROSITE-ProRule" id="PRU01122"/>
    </source>
</evidence>
<dbReference type="Gene3D" id="2.30.130.40">
    <property type="entry name" value="LON domain-like"/>
    <property type="match status" value="1"/>
</dbReference>
<evidence type="ECO:0000256" key="14">
    <source>
        <dbReference type="RuleBase" id="RU000591"/>
    </source>
</evidence>
<feature type="domain" description="Lon N-terminal" evidence="16">
    <location>
        <begin position="33"/>
        <end position="226"/>
    </location>
</feature>
<dbReference type="GO" id="GO:0006515">
    <property type="term" value="P:protein quality control for misfolded or incompletely synthesized proteins"/>
    <property type="evidence" value="ECO:0007669"/>
    <property type="project" value="UniProtKB-UniRule"/>
</dbReference>
<keyword evidence="4 9" id="KW-0547">Nucleotide-binding</keyword>
<dbReference type="FunFam" id="3.30.230.10:FF:000019">
    <property type="entry name" value="Lon protease homolog 2, peroxisomal"/>
    <property type="match status" value="1"/>
</dbReference>
<dbReference type="InterPro" id="IPR008269">
    <property type="entry name" value="Lon_proteolytic"/>
</dbReference>
<dbReference type="GO" id="GO:0004252">
    <property type="term" value="F:serine-type endopeptidase activity"/>
    <property type="evidence" value="ECO:0007669"/>
    <property type="project" value="UniProtKB-UniRule"/>
</dbReference>
<dbReference type="InterPro" id="IPR027417">
    <property type="entry name" value="P-loop_NTPase"/>
</dbReference>
<dbReference type="InterPro" id="IPR027065">
    <property type="entry name" value="Lon_Prtase"/>
</dbReference>
<dbReference type="Gene3D" id="3.30.230.10">
    <property type="match status" value="1"/>
</dbReference>
<dbReference type="SUPFAM" id="SSF52540">
    <property type="entry name" value="P-loop containing nucleoside triphosphate hydrolases"/>
    <property type="match status" value="1"/>
</dbReference>
<dbReference type="InterPro" id="IPR020568">
    <property type="entry name" value="Ribosomal_Su5_D2-typ_SF"/>
</dbReference>